<dbReference type="EMBL" id="JBHTOA010000046">
    <property type="protein sequence ID" value="MFD1400030.1"/>
    <property type="molecule type" value="Genomic_DNA"/>
</dbReference>
<evidence type="ECO:0008006" key="4">
    <source>
        <dbReference type="Google" id="ProtNLM"/>
    </source>
</evidence>
<protein>
    <recommendedName>
        <fullName evidence="4">Integral membrane protein</fullName>
    </recommendedName>
</protein>
<keyword evidence="3" id="KW-1185">Reference proteome</keyword>
<sequence length="127" mass="14700">MKTSLVKMIGLYSFLYALFTLGVLAYASLLSFRSGFSFPAVGEQMMQWEPHWWWLSIIGVLLHGLAYLKAMRRPQLMIAHLICVWAFVAYPLIPNYSLFIAVVQLVAVWLLISYHRPMQESEMEGQR</sequence>
<keyword evidence="1" id="KW-1133">Transmembrane helix</keyword>
<proteinExistence type="predicted"/>
<reference evidence="3" key="1">
    <citation type="journal article" date="2019" name="Int. J. Syst. Evol. Microbiol.">
        <title>The Global Catalogue of Microorganisms (GCM) 10K type strain sequencing project: providing services to taxonomists for standard genome sequencing and annotation.</title>
        <authorList>
            <consortium name="The Broad Institute Genomics Platform"/>
            <consortium name="The Broad Institute Genome Sequencing Center for Infectious Disease"/>
            <person name="Wu L."/>
            <person name="Ma J."/>
        </authorList>
    </citation>
    <scope>NUCLEOTIDE SEQUENCE [LARGE SCALE GENOMIC DNA]</scope>
    <source>
        <strain evidence="3">CCM 9110</strain>
    </source>
</reference>
<evidence type="ECO:0000256" key="1">
    <source>
        <dbReference type="SAM" id="Phobius"/>
    </source>
</evidence>
<name>A0ABW4BJQ5_9LACO</name>
<keyword evidence="1" id="KW-0472">Membrane</keyword>
<dbReference type="RefSeq" id="WP_204118971.1">
    <property type="nucleotide sequence ID" value="NZ_BOLV01000009.1"/>
</dbReference>
<comment type="caution">
    <text evidence="2">The sequence shown here is derived from an EMBL/GenBank/DDBJ whole genome shotgun (WGS) entry which is preliminary data.</text>
</comment>
<evidence type="ECO:0000313" key="2">
    <source>
        <dbReference type="EMBL" id="MFD1400030.1"/>
    </source>
</evidence>
<feature type="transmembrane region" description="Helical" evidence="1">
    <location>
        <begin position="12"/>
        <end position="32"/>
    </location>
</feature>
<feature type="transmembrane region" description="Helical" evidence="1">
    <location>
        <begin position="52"/>
        <end position="68"/>
    </location>
</feature>
<feature type="transmembrane region" description="Helical" evidence="1">
    <location>
        <begin position="75"/>
        <end position="93"/>
    </location>
</feature>
<evidence type="ECO:0000313" key="3">
    <source>
        <dbReference type="Proteomes" id="UP001597199"/>
    </source>
</evidence>
<dbReference type="Proteomes" id="UP001597199">
    <property type="component" value="Unassembled WGS sequence"/>
</dbReference>
<keyword evidence="1" id="KW-0812">Transmembrane</keyword>
<organism evidence="2 3">
    <name type="scientific">Lacticaseibacillus suilingensis</name>
    <dbReference type="NCBI Taxonomy" id="2799577"/>
    <lineage>
        <taxon>Bacteria</taxon>
        <taxon>Bacillati</taxon>
        <taxon>Bacillota</taxon>
        <taxon>Bacilli</taxon>
        <taxon>Lactobacillales</taxon>
        <taxon>Lactobacillaceae</taxon>
        <taxon>Lacticaseibacillus</taxon>
    </lineage>
</organism>
<gene>
    <name evidence="2" type="ORF">ACFQ41_11980</name>
</gene>
<accession>A0ABW4BJQ5</accession>